<proteinExistence type="predicted"/>
<accession>A0AAN7ZTZ0</accession>
<name>A0AAN7ZTZ0_9COLE</name>
<dbReference type="Proteomes" id="UP001329430">
    <property type="component" value="Chromosome 2"/>
</dbReference>
<gene>
    <name evidence="1" type="ORF">RI129_002958</name>
</gene>
<keyword evidence="2" id="KW-1185">Reference proteome</keyword>
<protein>
    <submittedName>
        <fullName evidence="1">Uncharacterized protein</fullName>
    </submittedName>
</protein>
<comment type="caution">
    <text evidence="1">The sequence shown here is derived from an EMBL/GenBank/DDBJ whole genome shotgun (WGS) entry which is preliminary data.</text>
</comment>
<reference evidence="1 2" key="1">
    <citation type="journal article" date="2024" name="Insects">
        <title>An Improved Chromosome-Level Genome Assembly of the Firefly Pyrocoelia pectoralis.</title>
        <authorList>
            <person name="Fu X."/>
            <person name="Meyer-Rochow V.B."/>
            <person name="Ballantyne L."/>
            <person name="Zhu X."/>
        </authorList>
    </citation>
    <scope>NUCLEOTIDE SEQUENCE [LARGE SCALE GENOMIC DNA]</scope>
    <source>
        <strain evidence="1">XCY_ONT2</strain>
    </source>
</reference>
<dbReference type="EMBL" id="JAVRBK010000002">
    <property type="protein sequence ID" value="KAK5648066.1"/>
    <property type="molecule type" value="Genomic_DNA"/>
</dbReference>
<organism evidence="1 2">
    <name type="scientific">Pyrocoelia pectoralis</name>
    <dbReference type="NCBI Taxonomy" id="417401"/>
    <lineage>
        <taxon>Eukaryota</taxon>
        <taxon>Metazoa</taxon>
        <taxon>Ecdysozoa</taxon>
        <taxon>Arthropoda</taxon>
        <taxon>Hexapoda</taxon>
        <taxon>Insecta</taxon>
        <taxon>Pterygota</taxon>
        <taxon>Neoptera</taxon>
        <taxon>Endopterygota</taxon>
        <taxon>Coleoptera</taxon>
        <taxon>Polyphaga</taxon>
        <taxon>Elateriformia</taxon>
        <taxon>Elateroidea</taxon>
        <taxon>Lampyridae</taxon>
        <taxon>Lampyrinae</taxon>
        <taxon>Pyrocoelia</taxon>
    </lineage>
</organism>
<evidence type="ECO:0000313" key="2">
    <source>
        <dbReference type="Proteomes" id="UP001329430"/>
    </source>
</evidence>
<dbReference type="AlphaFoldDB" id="A0AAN7ZTZ0"/>
<evidence type="ECO:0000313" key="1">
    <source>
        <dbReference type="EMBL" id="KAK5648066.1"/>
    </source>
</evidence>
<sequence>MEQEREVLAIILQKKVLGIPGLPIHAKIKEFRDLNPLLKVMNEIMTLLDKVSADIATSKKIYSYSGQVGQAVTNPLSSRSADVKCFNCNTMDHYLSEYPKPKRERGSCTYVVTNSTTALNAQEVLVHQLLGVRHPINEFPTACSWCHPGL</sequence>